<reference evidence="1" key="1">
    <citation type="submission" date="2021-01" db="EMBL/GenBank/DDBJ databases">
        <authorList>
            <consortium name="Genoscope - CEA"/>
            <person name="William W."/>
        </authorList>
    </citation>
    <scope>NUCLEOTIDE SEQUENCE</scope>
</reference>
<organism evidence="1 2">
    <name type="scientific">Paramecium primaurelia</name>
    <dbReference type="NCBI Taxonomy" id="5886"/>
    <lineage>
        <taxon>Eukaryota</taxon>
        <taxon>Sar</taxon>
        <taxon>Alveolata</taxon>
        <taxon>Ciliophora</taxon>
        <taxon>Intramacronucleata</taxon>
        <taxon>Oligohymenophorea</taxon>
        <taxon>Peniculida</taxon>
        <taxon>Parameciidae</taxon>
        <taxon>Paramecium</taxon>
    </lineage>
</organism>
<proteinExistence type="predicted"/>
<dbReference type="EMBL" id="CAJJDM010000073">
    <property type="protein sequence ID" value="CAD8083742.1"/>
    <property type="molecule type" value="Genomic_DNA"/>
</dbReference>
<evidence type="ECO:0000313" key="2">
    <source>
        <dbReference type="Proteomes" id="UP000688137"/>
    </source>
</evidence>
<accession>A0A8S1MWT1</accession>
<dbReference type="AlphaFoldDB" id="A0A8S1MWT1"/>
<sequence length="118" mass="14126">MLIIYYYFRSQHLQEIQLLMLLKFEDHMCFLVQQLFFVNECQYLQPHLVLCLISLFLESFKLMIIGIFIKGIFESRRCVTESYYINKWFKDKENSSANGQLFINKYLIDTGTALCRIG</sequence>
<dbReference type="Proteomes" id="UP000688137">
    <property type="component" value="Unassembled WGS sequence"/>
</dbReference>
<evidence type="ECO:0000313" key="1">
    <source>
        <dbReference type="EMBL" id="CAD8083742.1"/>
    </source>
</evidence>
<keyword evidence="2" id="KW-1185">Reference proteome</keyword>
<gene>
    <name evidence="1" type="ORF">PPRIM_AZ9-3.1.T0700217</name>
</gene>
<protein>
    <submittedName>
        <fullName evidence="1">Uncharacterized protein</fullName>
    </submittedName>
</protein>
<name>A0A8S1MWT1_PARPR</name>
<comment type="caution">
    <text evidence="1">The sequence shown here is derived from an EMBL/GenBank/DDBJ whole genome shotgun (WGS) entry which is preliminary data.</text>
</comment>